<evidence type="ECO:0000313" key="1">
    <source>
        <dbReference type="EMBL" id="KAF7342057.1"/>
    </source>
</evidence>
<sequence>MLTLDDCLTAALDTAVPRSNPQFHHYLQNRGLAGLIKAANAELVHDYRTTGRMALDVCIFEYFVKHQVPHSHRDVVQASVLSQNTFDHLVSEGWSTTPSDNESIEIHADVIYIFVGAMSAIPELNVGTWFRDAFGPIVDDVAFSYVGYLENAASVKKGRSGARRDRAKQKAPQYRLAVSMLTR</sequence>
<gene>
    <name evidence="1" type="ORF">MVEN_01793000</name>
</gene>
<dbReference type="OrthoDB" id="3066394at2759"/>
<organism evidence="1 2">
    <name type="scientific">Mycena venus</name>
    <dbReference type="NCBI Taxonomy" id="2733690"/>
    <lineage>
        <taxon>Eukaryota</taxon>
        <taxon>Fungi</taxon>
        <taxon>Dikarya</taxon>
        <taxon>Basidiomycota</taxon>
        <taxon>Agaricomycotina</taxon>
        <taxon>Agaricomycetes</taxon>
        <taxon>Agaricomycetidae</taxon>
        <taxon>Agaricales</taxon>
        <taxon>Marasmiineae</taxon>
        <taxon>Mycenaceae</taxon>
        <taxon>Mycena</taxon>
    </lineage>
</organism>
<dbReference type="EMBL" id="JACAZI010000017">
    <property type="protein sequence ID" value="KAF7342057.1"/>
    <property type="molecule type" value="Genomic_DNA"/>
</dbReference>
<name>A0A8H7CN45_9AGAR</name>
<proteinExistence type="predicted"/>
<evidence type="ECO:0000313" key="2">
    <source>
        <dbReference type="Proteomes" id="UP000620124"/>
    </source>
</evidence>
<accession>A0A8H7CN45</accession>
<dbReference type="AlphaFoldDB" id="A0A8H7CN45"/>
<reference evidence="1" key="1">
    <citation type="submission" date="2020-05" db="EMBL/GenBank/DDBJ databases">
        <title>Mycena genomes resolve the evolution of fungal bioluminescence.</title>
        <authorList>
            <person name="Tsai I.J."/>
        </authorList>
    </citation>
    <scope>NUCLEOTIDE SEQUENCE</scope>
    <source>
        <strain evidence="1">CCC161011</strain>
    </source>
</reference>
<dbReference type="Proteomes" id="UP000620124">
    <property type="component" value="Unassembled WGS sequence"/>
</dbReference>
<comment type="caution">
    <text evidence="1">The sequence shown here is derived from an EMBL/GenBank/DDBJ whole genome shotgun (WGS) entry which is preliminary data.</text>
</comment>
<protein>
    <submittedName>
        <fullName evidence="1">Uncharacterized protein</fullName>
    </submittedName>
</protein>
<keyword evidence="2" id="KW-1185">Reference proteome</keyword>